<name>A0A369XKK3_9PROT</name>
<evidence type="ECO:0000256" key="6">
    <source>
        <dbReference type="SAM" id="Phobius"/>
    </source>
</evidence>
<dbReference type="AlphaFoldDB" id="A0A369XKK3"/>
<keyword evidence="2" id="KW-1003">Cell membrane</keyword>
<comment type="subcellular location">
    <subcellularLocation>
        <location evidence="1">Cell membrane</location>
        <topology evidence="1">Multi-pass membrane protein</topology>
    </subcellularLocation>
</comment>
<gene>
    <name evidence="8" type="ORF">DVS81_10045</name>
</gene>
<comment type="caution">
    <text evidence="8">The sequence shown here is derived from an EMBL/GenBank/DDBJ whole genome shotgun (WGS) entry which is preliminary data.</text>
</comment>
<feature type="transmembrane region" description="Helical" evidence="6">
    <location>
        <begin position="212"/>
        <end position="235"/>
    </location>
</feature>
<evidence type="ECO:0000313" key="9">
    <source>
        <dbReference type="Proteomes" id="UP000253831"/>
    </source>
</evidence>
<accession>A0A369XKK3</accession>
<dbReference type="PANTHER" id="PTHR30287">
    <property type="entry name" value="MEMBRANE COMPONENT OF PREDICTED ABC SUPERFAMILY METABOLITE UPTAKE TRANSPORTER"/>
    <property type="match status" value="1"/>
</dbReference>
<evidence type="ECO:0000256" key="3">
    <source>
        <dbReference type="ARBA" id="ARBA00022692"/>
    </source>
</evidence>
<dbReference type="Pfam" id="PF02687">
    <property type="entry name" value="FtsX"/>
    <property type="match status" value="1"/>
</dbReference>
<evidence type="ECO:0000256" key="5">
    <source>
        <dbReference type="ARBA" id="ARBA00023136"/>
    </source>
</evidence>
<keyword evidence="5 6" id="KW-0472">Membrane</keyword>
<evidence type="ECO:0000256" key="1">
    <source>
        <dbReference type="ARBA" id="ARBA00004651"/>
    </source>
</evidence>
<sequence length="256" mass="26875">MLPLLLALAAFALTQLPPLFELPLAGYASVALVLVVGIASAQLLTQLLFGWLSAKPGAVVISRQDYQQLGGDFQPTDLALWPLPGHEAQASAWLAPWADRYGLEIADSATIRRLSLSIFDKSFAVTYALEAAATLIGLFGLAVTLAASVWLRARELATLGALGFDRRMLSHAVMVEGALIAAVGLLIGMACGVAIGSILTHVVNPQAFHWRMALAIPWTAVCAGAAITLAAAVLASRYAARQATRLPVAQVLANAQ</sequence>
<proteinExistence type="predicted"/>
<dbReference type="Proteomes" id="UP000253831">
    <property type="component" value="Unassembled WGS sequence"/>
</dbReference>
<dbReference type="EMBL" id="QPGA01000016">
    <property type="protein sequence ID" value="RDE50663.1"/>
    <property type="molecule type" value="Genomic_DNA"/>
</dbReference>
<dbReference type="GO" id="GO:0005886">
    <property type="term" value="C:plasma membrane"/>
    <property type="evidence" value="ECO:0007669"/>
    <property type="project" value="UniProtKB-SubCell"/>
</dbReference>
<reference evidence="8 9" key="1">
    <citation type="submission" date="2018-05" db="EMBL/GenBank/DDBJ databases">
        <title>Integrated omic analyses show evidence that a Ca. Accumulibacter phosphatis strain performs denitrification under micro-aerobic conditions.</title>
        <authorList>
            <person name="Camejo P.Y."/>
            <person name="Katherine M.D."/>
            <person name="Daniel N.R."/>
        </authorList>
    </citation>
    <scope>NUCLEOTIDE SEQUENCE [LARGE SCALE GENOMIC DNA]</scope>
    <source>
        <strain evidence="8">UW-LDO-IC</strain>
    </source>
</reference>
<dbReference type="InterPro" id="IPR003838">
    <property type="entry name" value="ABC3_permease_C"/>
</dbReference>
<protein>
    <submittedName>
        <fullName evidence="8">ABC transporter permease</fullName>
    </submittedName>
</protein>
<dbReference type="InterPro" id="IPR038766">
    <property type="entry name" value="Membrane_comp_ABC_pdt"/>
</dbReference>
<feature type="transmembrane region" description="Helical" evidence="6">
    <location>
        <begin position="171"/>
        <end position="200"/>
    </location>
</feature>
<evidence type="ECO:0000313" key="8">
    <source>
        <dbReference type="EMBL" id="RDE50663.1"/>
    </source>
</evidence>
<evidence type="ECO:0000259" key="7">
    <source>
        <dbReference type="Pfam" id="PF02687"/>
    </source>
</evidence>
<feature type="transmembrane region" description="Helical" evidence="6">
    <location>
        <begin position="24"/>
        <end position="45"/>
    </location>
</feature>
<keyword evidence="3 6" id="KW-0812">Transmembrane</keyword>
<organism evidence="8 9">
    <name type="scientific">Candidatus Accumulibacter meliphilus</name>
    <dbReference type="NCBI Taxonomy" id="2211374"/>
    <lineage>
        <taxon>Bacteria</taxon>
        <taxon>Pseudomonadati</taxon>
        <taxon>Pseudomonadota</taxon>
        <taxon>Betaproteobacteria</taxon>
        <taxon>Candidatus Accumulibacter</taxon>
    </lineage>
</organism>
<dbReference type="PANTHER" id="PTHR30287:SF2">
    <property type="entry name" value="BLL1001 PROTEIN"/>
    <property type="match status" value="1"/>
</dbReference>
<feature type="transmembrane region" description="Helical" evidence="6">
    <location>
        <begin position="122"/>
        <end position="151"/>
    </location>
</feature>
<evidence type="ECO:0000256" key="4">
    <source>
        <dbReference type="ARBA" id="ARBA00022989"/>
    </source>
</evidence>
<keyword evidence="4 6" id="KW-1133">Transmembrane helix</keyword>
<evidence type="ECO:0000256" key="2">
    <source>
        <dbReference type="ARBA" id="ARBA00022475"/>
    </source>
</evidence>
<feature type="domain" description="ABC3 transporter permease C-terminal" evidence="7">
    <location>
        <begin position="133"/>
        <end position="247"/>
    </location>
</feature>